<dbReference type="PROSITE" id="PS51123">
    <property type="entry name" value="OMPA_2"/>
    <property type="match status" value="1"/>
</dbReference>
<dbReference type="InterPro" id="IPR006665">
    <property type="entry name" value="OmpA-like"/>
</dbReference>
<dbReference type="EMBL" id="QUOV01000001">
    <property type="protein sequence ID" value="REL36661.1"/>
    <property type="molecule type" value="Genomic_DNA"/>
</dbReference>
<dbReference type="OrthoDB" id="9805832at2"/>
<dbReference type="InterPro" id="IPR050330">
    <property type="entry name" value="Bact_OuterMem_StrucFunc"/>
</dbReference>
<dbReference type="SUPFAM" id="SSF103647">
    <property type="entry name" value="TSP type-3 repeat"/>
    <property type="match status" value="1"/>
</dbReference>
<dbReference type="RefSeq" id="WP_116001408.1">
    <property type="nucleotide sequence ID" value="NZ_QUOV01000001.1"/>
</dbReference>
<name>A0A3E0UI52_9GAMM</name>
<dbReference type="PRINTS" id="PR01021">
    <property type="entry name" value="OMPADOMAIN"/>
</dbReference>
<keyword evidence="8 10" id="KW-0472">Membrane</keyword>
<dbReference type="Gene3D" id="3.30.1330.60">
    <property type="entry name" value="OmpA-like domain"/>
    <property type="match status" value="1"/>
</dbReference>
<dbReference type="CDD" id="cd07185">
    <property type="entry name" value="OmpA_C-like"/>
    <property type="match status" value="1"/>
</dbReference>
<dbReference type="InterPro" id="IPR006664">
    <property type="entry name" value="OMP_bac"/>
</dbReference>
<evidence type="ECO:0000256" key="7">
    <source>
        <dbReference type="ARBA" id="ARBA00023114"/>
    </source>
</evidence>
<evidence type="ECO:0000256" key="4">
    <source>
        <dbReference type="ARBA" id="ARBA00022452"/>
    </source>
</evidence>
<dbReference type="GO" id="GO:0009279">
    <property type="term" value="C:cell outer membrane"/>
    <property type="evidence" value="ECO:0007669"/>
    <property type="project" value="UniProtKB-SubCell"/>
</dbReference>
<evidence type="ECO:0000256" key="6">
    <source>
        <dbReference type="ARBA" id="ARBA00023065"/>
    </source>
</evidence>
<feature type="domain" description="OmpA-like" evidence="12">
    <location>
        <begin position="291"/>
        <end position="409"/>
    </location>
</feature>
<dbReference type="PANTHER" id="PTHR30329:SF21">
    <property type="entry name" value="LIPOPROTEIN YIAD-RELATED"/>
    <property type="match status" value="1"/>
</dbReference>
<reference evidence="13 14" key="1">
    <citation type="submission" date="2018-08" db="EMBL/GenBank/DDBJ databases">
        <title>Thalassotalea euphylliae genome.</title>
        <authorList>
            <person name="Summers S."/>
            <person name="Rice S.A."/>
            <person name="Freckelton M.L."/>
            <person name="Nedved B.T."/>
            <person name="Hadfield M.G."/>
        </authorList>
    </citation>
    <scope>NUCLEOTIDE SEQUENCE [LARGE SCALE GENOMIC DNA]</scope>
    <source>
        <strain evidence="13 14">H2</strain>
    </source>
</reference>
<dbReference type="PANTHER" id="PTHR30329">
    <property type="entry name" value="STATOR ELEMENT OF FLAGELLAR MOTOR COMPLEX"/>
    <property type="match status" value="1"/>
</dbReference>
<keyword evidence="4" id="KW-1134">Transmembrane beta strand</keyword>
<evidence type="ECO:0000256" key="1">
    <source>
        <dbReference type="ARBA" id="ARBA00004571"/>
    </source>
</evidence>
<dbReference type="InterPro" id="IPR028974">
    <property type="entry name" value="TSP_type-3_rpt"/>
</dbReference>
<keyword evidence="6" id="KW-0406">Ion transport</keyword>
<gene>
    <name evidence="13" type="ORF">DXX92_15820</name>
</gene>
<dbReference type="InterPro" id="IPR011250">
    <property type="entry name" value="OMP/PagP_B-barrel"/>
</dbReference>
<dbReference type="GO" id="GO:0006811">
    <property type="term" value="P:monoatomic ion transport"/>
    <property type="evidence" value="ECO:0007669"/>
    <property type="project" value="UniProtKB-KW"/>
</dbReference>
<comment type="caution">
    <text evidence="13">The sequence shown here is derived from an EMBL/GenBank/DDBJ whole genome shotgun (WGS) entry which is preliminary data.</text>
</comment>
<dbReference type="Pfam" id="PF00691">
    <property type="entry name" value="OmpA"/>
    <property type="match status" value="1"/>
</dbReference>
<keyword evidence="11" id="KW-0732">Signal</keyword>
<keyword evidence="7" id="KW-0626">Porin</keyword>
<dbReference type="GO" id="GO:0046930">
    <property type="term" value="C:pore complex"/>
    <property type="evidence" value="ECO:0007669"/>
    <property type="project" value="UniProtKB-KW"/>
</dbReference>
<evidence type="ECO:0000256" key="11">
    <source>
        <dbReference type="SAM" id="SignalP"/>
    </source>
</evidence>
<evidence type="ECO:0000256" key="3">
    <source>
        <dbReference type="ARBA" id="ARBA00022448"/>
    </source>
</evidence>
<protein>
    <submittedName>
        <fullName evidence="13">OmpA family protein</fullName>
    </submittedName>
</protein>
<dbReference type="GO" id="GO:0015288">
    <property type="term" value="F:porin activity"/>
    <property type="evidence" value="ECO:0007669"/>
    <property type="project" value="UniProtKB-KW"/>
</dbReference>
<comment type="subcellular location">
    <subcellularLocation>
        <location evidence="1">Cell outer membrane</location>
        <topology evidence="1">Multi-pass membrane protein</topology>
    </subcellularLocation>
</comment>
<evidence type="ECO:0000256" key="2">
    <source>
        <dbReference type="ARBA" id="ARBA00005710"/>
    </source>
</evidence>
<comment type="similarity">
    <text evidence="2">Belongs to the outer membrane OOP (TC 1.B.6) superfamily. OmpA family.</text>
</comment>
<proteinExistence type="inferred from homology"/>
<dbReference type="GO" id="GO:0005509">
    <property type="term" value="F:calcium ion binding"/>
    <property type="evidence" value="ECO:0007669"/>
    <property type="project" value="InterPro"/>
</dbReference>
<accession>A0A3E0UI52</accession>
<sequence length="415" mass="46488">MKKYNLITASILSAGILATGNAMANSSQCDSQDAHYQQCDNQLGWYLGADVGIAKTDVGRREVERFFEQSQLDADVVDVDDQGNAWSAFVGYQFNTYFALELGYLDLGERSVDFTGQTADLDAFYDNVEHIYPQSAEGATINVVASYPLSERFKVSGKLGYFDWRGDYQTRESGQGVGQDSVSDHDIWYGVELNYRVANNWQAYLGFSQVNLSRDDNDVFNLGVRYYFGGGKSHKVKPKLEPVKQSMPVKQSAPVKMVEQDSDNDGVFDHLDKCEQSDSRYQVDSDGCTLMQPQQASFNLVVRYANDSAEIAPNYFEKIAELAEFVNKYQVNSLTVTGHTSAPGSKAYNQTLSEQRAQSLAKMLVEQYQIKPEIINTQGKGESDLLDTSNNEQAHQLNRRIELSLKEELLLPVKK</sequence>
<evidence type="ECO:0000256" key="8">
    <source>
        <dbReference type="ARBA" id="ARBA00023136"/>
    </source>
</evidence>
<evidence type="ECO:0000313" key="14">
    <source>
        <dbReference type="Proteomes" id="UP000256999"/>
    </source>
</evidence>
<dbReference type="Pfam" id="PF01389">
    <property type="entry name" value="OmpA_membrane"/>
    <property type="match status" value="1"/>
</dbReference>
<feature type="chain" id="PRO_5017583811" evidence="11">
    <location>
        <begin position="25"/>
        <end position="415"/>
    </location>
</feature>
<keyword evidence="9" id="KW-0998">Cell outer membrane</keyword>
<keyword evidence="3" id="KW-0813">Transport</keyword>
<dbReference type="AlphaFoldDB" id="A0A3E0UI52"/>
<dbReference type="InterPro" id="IPR000498">
    <property type="entry name" value="OmpA-like_TM_dom"/>
</dbReference>
<dbReference type="InterPro" id="IPR036737">
    <property type="entry name" value="OmpA-like_sf"/>
</dbReference>
<organism evidence="13 14">
    <name type="scientific">Thalassotalea euphylliae</name>
    <dbReference type="NCBI Taxonomy" id="1655234"/>
    <lineage>
        <taxon>Bacteria</taxon>
        <taxon>Pseudomonadati</taxon>
        <taxon>Pseudomonadota</taxon>
        <taxon>Gammaproteobacteria</taxon>
        <taxon>Alteromonadales</taxon>
        <taxon>Colwelliaceae</taxon>
        <taxon>Thalassotalea</taxon>
    </lineage>
</organism>
<evidence type="ECO:0000259" key="12">
    <source>
        <dbReference type="PROSITE" id="PS51123"/>
    </source>
</evidence>
<keyword evidence="5" id="KW-0812">Transmembrane</keyword>
<evidence type="ECO:0000256" key="10">
    <source>
        <dbReference type="PROSITE-ProRule" id="PRU00473"/>
    </source>
</evidence>
<dbReference type="SUPFAM" id="SSF103088">
    <property type="entry name" value="OmpA-like"/>
    <property type="match status" value="1"/>
</dbReference>
<dbReference type="Proteomes" id="UP000256999">
    <property type="component" value="Unassembled WGS sequence"/>
</dbReference>
<feature type="signal peptide" evidence="11">
    <location>
        <begin position="1"/>
        <end position="24"/>
    </location>
</feature>
<evidence type="ECO:0000256" key="5">
    <source>
        <dbReference type="ARBA" id="ARBA00022692"/>
    </source>
</evidence>
<dbReference type="SUPFAM" id="SSF56925">
    <property type="entry name" value="OMPA-like"/>
    <property type="match status" value="1"/>
</dbReference>
<evidence type="ECO:0000313" key="13">
    <source>
        <dbReference type="EMBL" id="REL36661.1"/>
    </source>
</evidence>
<evidence type="ECO:0000256" key="9">
    <source>
        <dbReference type="ARBA" id="ARBA00023237"/>
    </source>
</evidence>
<dbReference type="Gene3D" id="2.40.160.20">
    <property type="match status" value="1"/>
</dbReference>